<sequence>MSRWRWILAQLTRRLWVRATLIGMLGVAAALLAALAERFIPWHPATEMGADAVYDILTIIASSMLAVTTFSLSVMTSAYGSAASNVTPRATRLLMEDTLTQNVLSTFIGSFLFSMVGIVVLKTGAYGDRGRFVLFLVTVAVIALIVVSLLRWIDHLTRLGQVGETTRKVEQTTHQAITARRERPCLGGLPLLLDSLPVDALPILANTVGYVQFIDMQALSLCAEEHEGFVHVVAIPGSFVHSSTPLAWFSATPGRANDQALIEAVRDGFTVGDERSYDQDPRFGLMVMSEIACRALSPAVNDHGTAIDVIGRLTRLLSLFAEPAAKEHIDYPRVQVAALAMSDVFEDAFMLIARDGAAHIEIQLRLQKSLQALAQLGDADFRSAALQQAALAFERAEQALALESDKHRLRCAIEAARTR</sequence>
<dbReference type="Proteomes" id="UP001064504">
    <property type="component" value="Chromosome"/>
</dbReference>
<evidence type="ECO:0000256" key="1">
    <source>
        <dbReference type="SAM" id="Phobius"/>
    </source>
</evidence>
<keyword evidence="1" id="KW-1133">Transmembrane helix</keyword>
<dbReference type="InterPro" id="IPR018723">
    <property type="entry name" value="DUF2254_membrane"/>
</dbReference>
<feature type="transmembrane region" description="Helical" evidence="1">
    <location>
        <begin position="15"/>
        <end position="35"/>
    </location>
</feature>
<feature type="transmembrane region" description="Helical" evidence="1">
    <location>
        <begin position="99"/>
        <end position="121"/>
    </location>
</feature>
<accession>A0ABY6AK33</accession>
<gene>
    <name evidence="2" type="ORF">N5C08_19295</name>
</gene>
<organism evidence="2 3">
    <name type="scientific">Pseudomonas promysalinigenes</name>
    <dbReference type="NCBI Taxonomy" id="485898"/>
    <lineage>
        <taxon>Bacteria</taxon>
        <taxon>Pseudomonadati</taxon>
        <taxon>Pseudomonadota</taxon>
        <taxon>Gammaproteobacteria</taxon>
        <taxon>Pseudomonadales</taxon>
        <taxon>Pseudomonadaceae</taxon>
        <taxon>Pseudomonas</taxon>
    </lineage>
</organism>
<evidence type="ECO:0000313" key="3">
    <source>
        <dbReference type="Proteomes" id="UP001064504"/>
    </source>
</evidence>
<keyword evidence="1" id="KW-0812">Transmembrane</keyword>
<evidence type="ECO:0000313" key="2">
    <source>
        <dbReference type="EMBL" id="UXH39089.1"/>
    </source>
</evidence>
<keyword evidence="1" id="KW-0472">Membrane</keyword>
<feature type="transmembrane region" description="Helical" evidence="1">
    <location>
        <begin position="56"/>
        <end position="79"/>
    </location>
</feature>
<dbReference type="RefSeq" id="WP_261744037.1">
    <property type="nucleotide sequence ID" value="NZ_CP104557.1"/>
</dbReference>
<feature type="transmembrane region" description="Helical" evidence="1">
    <location>
        <begin position="133"/>
        <end position="153"/>
    </location>
</feature>
<reference evidence="2" key="1">
    <citation type="submission" date="2022-09" db="EMBL/GenBank/DDBJ databases">
        <title>Complete genome sequence of Pseudomonas promysalinigenes strain RL-WG26, a newly isolated PGPR with the potential for plant salinity stress alleviation.</title>
        <authorList>
            <person name="Ren L."/>
            <person name="Wang G."/>
            <person name="Hu H."/>
        </authorList>
    </citation>
    <scope>NUCLEOTIDE SEQUENCE</scope>
    <source>
        <strain evidence="2">RL-WG26</strain>
    </source>
</reference>
<protein>
    <submittedName>
        <fullName evidence="2">DUF2254 domain-containing protein</fullName>
    </submittedName>
</protein>
<dbReference type="EMBL" id="CP104557">
    <property type="protein sequence ID" value="UXH39089.1"/>
    <property type="molecule type" value="Genomic_DNA"/>
</dbReference>
<name>A0ABY6AK33_9PSED</name>
<keyword evidence="3" id="KW-1185">Reference proteome</keyword>
<proteinExistence type="predicted"/>
<dbReference type="Pfam" id="PF10011">
    <property type="entry name" value="DUF2254"/>
    <property type="match status" value="1"/>
</dbReference>